<evidence type="ECO:0000313" key="2">
    <source>
        <dbReference type="EMBL" id="KAE8322020.1"/>
    </source>
</evidence>
<accession>A0A5N6WRA7</accession>
<protein>
    <submittedName>
        <fullName evidence="2">Uncharacterized protein</fullName>
    </submittedName>
</protein>
<reference evidence="3" key="1">
    <citation type="submission" date="2019-04" db="EMBL/GenBank/DDBJ databases">
        <title>Friends and foes A comparative genomics studyof 23 Aspergillus species from section Flavi.</title>
        <authorList>
            <consortium name="DOE Joint Genome Institute"/>
            <person name="Kjaerbolling I."/>
            <person name="Vesth T."/>
            <person name="Frisvad J.C."/>
            <person name="Nybo J.L."/>
            <person name="Theobald S."/>
            <person name="Kildgaard S."/>
            <person name="Isbrandt T."/>
            <person name="Kuo A."/>
            <person name="Sato A."/>
            <person name="Lyhne E.K."/>
            <person name="Kogle M.E."/>
            <person name="Wiebenga A."/>
            <person name="Kun R.S."/>
            <person name="Lubbers R.J."/>
            <person name="Makela M.R."/>
            <person name="Barry K."/>
            <person name="Chovatia M."/>
            <person name="Clum A."/>
            <person name="Daum C."/>
            <person name="Haridas S."/>
            <person name="He G."/>
            <person name="LaButti K."/>
            <person name="Lipzen A."/>
            <person name="Mondo S."/>
            <person name="Riley R."/>
            <person name="Salamov A."/>
            <person name="Simmons B.A."/>
            <person name="Magnuson J.K."/>
            <person name="Henrissat B."/>
            <person name="Mortensen U.H."/>
            <person name="Larsen T.O."/>
            <person name="Devries R.P."/>
            <person name="Grigoriev I.V."/>
            <person name="Machida M."/>
            <person name="Baker S.E."/>
            <person name="Andersen M.R."/>
        </authorList>
    </citation>
    <scope>NUCLEOTIDE SEQUENCE [LARGE SCALE GENOMIC DNA]</scope>
    <source>
        <strain evidence="3">CBS 130017</strain>
    </source>
</reference>
<name>A0A5N6WRA7_9EURO</name>
<evidence type="ECO:0000313" key="3">
    <source>
        <dbReference type="Proteomes" id="UP000325945"/>
    </source>
</evidence>
<gene>
    <name evidence="2" type="ORF">BDV39DRAFT_162234</name>
</gene>
<keyword evidence="1" id="KW-1133">Transmembrane helix</keyword>
<evidence type="ECO:0000256" key="1">
    <source>
        <dbReference type="SAM" id="Phobius"/>
    </source>
</evidence>
<feature type="transmembrane region" description="Helical" evidence="1">
    <location>
        <begin position="12"/>
        <end position="33"/>
    </location>
</feature>
<dbReference type="EMBL" id="ML741855">
    <property type="protein sequence ID" value="KAE8322020.1"/>
    <property type="molecule type" value="Genomic_DNA"/>
</dbReference>
<keyword evidence="1" id="KW-0812">Transmembrane</keyword>
<organism evidence="2 3">
    <name type="scientific">Aspergillus sergii</name>
    <dbReference type="NCBI Taxonomy" id="1034303"/>
    <lineage>
        <taxon>Eukaryota</taxon>
        <taxon>Fungi</taxon>
        <taxon>Dikarya</taxon>
        <taxon>Ascomycota</taxon>
        <taxon>Pezizomycotina</taxon>
        <taxon>Eurotiomycetes</taxon>
        <taxon>Eurotiomycetidae</taxon>
        <taxon>Eurotiales</taxon>
        <taxon>Aspergillaceae</taxon>
        <taxon>Aspergillus</taxon>
        <taxon>Aspergillus subgen. Circumdati</taxon>
    </lineage>
</organism>
<dbReference type="Proteomes" id="UP000325945">
    <property type="component" value="Unassembled WGS sequence"/>
</dbReference>
<keyword evidence="3" id="KW-1185">Reference proteome</keyword>
<dbReference type="AlphaFoldDB" id="A0A5N6WRA7"/>
<sequence>MEYLNPSSALQYLLFLYISYLGFAALSTCPYVIIPFLRYQSSACLFTACVSGLRRYDQKQCIASAVVFGFMGIWCLEE</sequence>
<keyword evidence="1" id="KW-0472">Membrane</keyword>
<proteinExistence type="predicted"/>